<gene>
    <name evidence="1" type="ORF">NQ176_g4595</name>
</gene>
<reference evidence="1" key="1">
    <citation type="submission" date="2022-08" db="EMBL/GenBank/DDBJ databases">
        <title>Genome Sequence of Lecanicillium fungicola.</title>
        <authorList>
            <person name="Buettner E."/>
        </authorList>
    </citation>
    <scope>NUCLEOTIDE SEQUENCE</scope>
    <source>
        <strain evidence="1">Babe33</strain>
    </source>
</reference>
<evidence type="ECO:0000313" key="2">
    <source>
        <dbReference type="Proteomes" id="UP001143910"/>
    </source>
</evidence>
<comment type="caution">
    <text evidence="1">The sequence shown here is derived from an EMBL/GenBank/DDBJ whole genome shotgun (WGS) entry which is preliminary data.</text>
</comment>
<organism evidence="1 2">
    <name type="scientific">Zarea fungicola</name>
    <dbReference type="NCBI Taxonomy" id="93591"/>
    <lineage>
        <taxon>Eukaryota</taxon>
        <taxon>Fungi</taxon>
        <taxon>Dikarya</taxon>
        <taxon>Ascomycota</taxon>
        <taxon>Pezizomycotina</taxon>
        <taxon>Sordariomycetes</taxon>
        <taxon>Hypocreomycetidae</taxon>
        <taxon>Hypocreales</taxon>
        <taxon>Cordycipitaceae</taxon>
        <taxon>Zarea</taxon>
    </lineage>
</organism>
<evidence type="ECO:0000313" key="1">
    <source>
        <dbReference type="EMBL" id="KAJ2977050.1"/>
    </source>
</evidence>
<proteinExistence type="predicted"/>
<accession>A0ACC1NDK7</accession>
<sequence length="288" mass="32825">MTHLAESTSTNQSQDKQKKHVEAWLNFFKDNEDGSPPAPWIIEKDDTFYRPHAVHRVTISDVRGEESDFTLDENGFQIHAHTASDCNFLDDDEIKASYYPEVQQLLKELTNASRVFIFDHTVRRQQPSTIEKTDIGSVPLQRVHVDQSARASLSRVSHYLPGDAEELLQGRVQIINVWRPIKAVQRDPLAAMDAKSLSDADLVPVGLIYPNRNGETLHVRYNESQKWFYKSHMTPDEVFLLKCFDSKTDGRARCVPHSAFTDSTAPHDAPTRESIEVRALVFHESDRG</sequence>
<protein>
    <submittedName>
        <fullName evidence="1">Uncharacterized protein</fullName>
    </submittedName>
</protein>
<dbReference type="EMBL" id="JANJQO010000512">
    <property type="protein sequence ID" value="KAJ2977050.1"/>
    <property type="molecule type" value="Genomic_DNA"/>
</dbReference>
<name>A0ACC1NDK7_9HYPO</name>
<keyword evidence="2" id="KW-1185">Reference proteome</keyword>
<dbReference type="Proteomes" id="UP001143910">
    <property type="component" value="Unassembled WGS sequence"/>
</dbReference>